<gene>
    <name evidence="1" type="ORF">QF025_000540</name>
</gene>
<dbReference type="AlphaFoldDB" id="A0ABD5C9A5"/>
<comment type="caution">
    <text evidence="1">The sequence shown here is derived from an EMBL/GenBank/DDBJ whole genome shotgun (WGS) entry which is preliminary data.</text>
</comment>
<evidence type="ECO:0000313" key="1">
    <source>
        <dbReference type="EMBL" id="MDR6201820.1"/>
    </source>
</evidence>
<dbReference type="EMBL" id="JAVIZN010000002">
    <property type="protein sequence ID" value="MDR6201820.1"/>
    <property type="molecule type" value="Genomic_DNA"/>
</dbReference>
<reference evidence="1 2" key="1">
    <citation type="submission" date="2023-08" db="EMBL/GenBank/DDBJ databases">
        <title>Genome sequencing of plant associated microbes to promote plant fitness in Sorghum bicolor and Oryza sativa.</title>
        <authorList>
            <person name="Coleman-Derr D."/>
        </authorList>
    </citation>
    <scope>NUCLEOTIDE SEQUENCE [LARGE SCALE GENOMIC DNA]</scope>
    <source>
        <strain evidence="1 2">SLBN-33</strain>
    </source>
</reference>
<dbReference type="Proteomes" id="UP001245184">
    <property type="component" value="Unassembled WGS sequence"/>
</dbReference>
<sequence length="55" mass="6238">MRGESEIVIARKADDLAAVDRHMRRARRVDGAAATAQTVFVDLLESLRKFVEQMH</sequence>
<evidence type="ECO:0000313" key="2">
    <source>
        <dbReference type="Proteomes" id="UP001245184"/>
    </source>
</evidence>
<organism evidence="1 2">
    <name type="scientific">Paraburkholderia graminis</name>
    <dbReference type="NCBI Taxonomy" id="60548"/>
    <lineage>
        <taxon>Bacteria</taxon>
        <taxon>Pseudomonadati</taxon>
        <taxon>Pseudomonadota</taxon>
        <taxon>Betaproteobacteria</taxon>
        <taxon>Burkholderiales</taxon>
        <taxon>Burkholderiaceae</taxon>
        <taxon>Paraburkholderia</taxon>
    </lineage>
</organism>
<accession>A0ABD5C9A5</accession>
<proteinExistence type="predicted"/>
<name>A0ABD5C9A5_9BURK</name>
<protein>
    <submittedName>
        <fullName evidence="1">Uncharacterized protein</fullName>
    </submittedName>
</protein>